<gene>
    <name evidence="3" type="ORF">HIM_03520</name>
</gene>
<dbReference type="OrthoDB" id="10678330at2759"/>
<evidence type="ECO:0000256" key="2">
    <source>
        <dbReference type="SAM" id="SignalP"/>
    </source>
</evidence>
<sequence length="514" mass="50911">MKYSFVLATLAALQPTVMGLPKPGEGYGPGDAGVNLNGTRPGGARTRVGINALPNSNVTAEGVGSAIPTGGVVPGAGPGRDVAPGSGVTTETNILIAVRAELTAEIAIRTTREGAQKAGLSEEAANNVAGECEKALGGKSISSVEQVVAYYAAVSRAVIQVSKAEVGIQTAAVFGCAQDVIFGTMGQNRFTQTFMEIGVAASTDDDGAQGVDGCLNNFVEAVNKESPNVGTVPSTNSTAPASTPISSLSPSASPSSSSASPSSSSASPNAASPVPQAPAPVGSAVPNEQDAQRVLSSPQVRDAVSSGCQSDTCRTAVGSTIQMASTLSIKTEVVIVVINAIHSVNASATVNVNAAAVQQFADQCVTGAQNLGVKADITAAVSVVVEVSTKIEGIPQPAAEQVKQQTEQTAKKVEQLPPPQVPIAPSTGPAVNAPAPAAPAPAAPAPQGGIAPQKNTPQVGSVPKAPATPPVGRVPKAPTAPQAGTERRPDAGAPAPAPAAPVGAPGIEEAPVCF</sequence>
<feature type="region of interest" description="Disordered" evidence="1">
    <location>
        <begin position="398"/>
        <end position="514"/>
    </location>
</feature>
<evidence type="ECO:0000313" key="4">
    <source>
        <dbReference type="Proteomes" id="UP000054481"/>
    </source>
</evidence>
<reference evidence="3 4" key="1">
    <citation type="journal article" date="2014" name="Genome Biol. Evol.">
        <title>Comparative genomics and transcriptomics analyses reveal divergent lifestyle features of nematode endoparasitic fungus Hirsutella minnesotensis.</title>
        <authorList>
            <person name="Lai Y."/>
            <person name="Liu K."/>
            <person name="Zhang X."/>
            <person name="Zhang X."/>
            <person name="Li K."/>
            <person name="Wang N."/>
            <person name="Shu C."/>
            <person name="Wu Y."/>
            <person name="Wang C."/>
            <person name="Bushley K.E."/>
            <person name="Xiang M."/>
            <person name="Liu X."/>
        </authorList>
    </citation>
    <scope>NUCLEOTIDE SEQUENCE [LARGE SCALE GENOMIC DNA]</scope>
    <source>
        <strain evidence="3 4">3608</strain>
    </source>
</reference>
<evidence type="ECO:0000313" key="3">
    <source>
        <dbReference type="EMBL" id="KJZ77199.1"/>
    </source>
</evidence>
<feature type="compositionally biased region" description="Low complexity" evidence="1">
    <location>
        <begin position="231"/>
        <end position="286"/>
    </location>
</feature>
<protein>
    <submittedName>
        <fullName evidence="3">Uncharacterized protein</fullName>
    </submittedName>
</protein>
<dbReference type="EMBL" id="KQ030508">
    <property type="protein sequence ID" value="KJZ77199.1"/>
    <property type="molecule type" value="Genomic_DNA"/>
</dbReference>
<evidence type="ECO:0000256" key="1">
    <source>
        <dbReference type="SAM" id="MobiDB-lite"/>
    </source>
</evidence>
<dbReference type="Proteomes" id="UP000054481">
    <property type="component" value="Unassembled WGS sequence"/>
</dbReference>
<feature type="chain" id="PRO_5002526358" evidence="2">
    <location>
        <begin position="20"/>
        <end position="514"/>
    </location>
</feature>
<keyword evidence="4" id="KW-1185">Reference proteome</keyword>
<feature type="region of interest" description="Disordered" evidence="1">
    <location>
        <begin position="226"/>
        <end position="311"/>
    </location>
</feature>
<proteinExistence type="predicted"/>
<keyword evidence="2" id="KW-0732">Signal</keyword>
<feature type="signal peptide" evidence="2">
    <location>
        <begin position="1"/>
        <end position="19"/>
    </location>
</feature>
<feature type="compositionally biased region" description="Low complexity" evidence="1">
    <location>
        <begin position="500"/>
        <end position="514"/>
    </location>
</feature>
<organism evidence="3 4">
    <name type="scientific">Hirsutella minnesotensis 3608</name>
    <dbReference type="NCBI Taxonomy" id="1043627"/>
    <lineage>
        <taxon>Eukaryota</taxon>
        <taxon>Fungi</taxon>
        <taxon>Dikarya</taxon>
        <taxon>Ascomycota</taxon>
        <taxon>Pezizomycotina</taxon>
        <taxon>Sordariomycetes</taxon>
        <taxon>Hypocreomycetidae</taxon>
        <taxon>Hypocreales</taxon>
        <taxon>Ophiocordycipitaceae</taxon>
        <taxon>Hirsutella</taxon>
    </lineage>
</organism>
<name>A0A0F8A6J7_9HYPO</name>
<dbReference type="AlphaFoldDB" id="A0A0F8A6J7"/>
<accession>A0A0F8A6J7</accession>